<proteinExistence type="predicted"/>
<dbReference type="RefSeq" id="WP_144745996.1">
    <property type="nucleotide sequence ID" value="NZ_VMNW02000016.1"/>
</dbReference>
<evidence type="ECO:0000313" key="2">
    <source>
        <dbReference type="Proteomes" id="UP000319769"/>
    </source>
</evidence>
<dbReference type="Pfam" id="PF20242">
    <property type="entry name" value="Emfourin"/>
    <property type="match status" value="1"/>
</dbReference>
<accession>A0A5N0V5I9</accession>
<gene>
    <name evidence="1" type="ORF">FPZ12_014165</name>
</gene>
<evidence type="ECO:0000313" key="1">
    <source>
        <dbReference type="EMBL" id="KAA9161647.1"/>
    </source>
</evidence>
<comment type="caution">
    <text evidence="1">The sequence shown here is derived from an EMBL/GenBank/DDBJ whole genome shotgun (WGS) entry which is preliminary data.</text>
</comment>
<protein>
    <submittedName>
        <fullName evidence="1">Uncharacterized protein</fullName>
    </submittedName>
</protein>
<organism evidence="1 2">
    <name type="scientific">Amycolatopsis acidicola</name>
    <dbReference type="NCBI Taxonomy" id="2596893"/>
    <lineage>
        <taxon>Bacteria</taxon>
        <taxon>Bacillati</taxon>
        <taxon>Actinomycetota</taxon>
        <taxon>Actinomycetes</taxon>
        <taxon>Pseudonocardiales</taxon>
        <taxon>Pseudonocardiaceae</taxon>
        <taxon>Amycolatopsis</taxon>
    </lineage>
</organism>
<keyword evidence="2" id="KW-1185">Reference proteome</keyword>
<dbReference type="EMBL" id="VMNW02000016">
    <property type="protein sequence ID" value="KAA9161647.1"/>
    <property type="molecule type" value="Genomic_DNA"/>
</dbReference>
<dbReference type="OrthoDB" id="6956709at2"/>
<dbReference type="AlphaFoldDB" id="A0A5N0V5I9"/>
<dbReference type="Proteomes" id="UP000319769">
    <property type="component" value="Unassembled WGS sequence"/>
</dbReference>
<dbReference type="InterPro" id="IPR049457">
    <property type="entry name" value="Emfourin"/>
</dbReference>
<reference evidence="1" key="1">
    <citation type="submission" date="2019-09" db="EMBL/GenBank/DDBJ databases">
        <authorList>
            <person name="Teo W.F.A."/>
            <person name="Duangmal K."/>
        </authorList>
    </citation>
    <scope>NUCLEOTIDE SEQUENCE [LARGE SCALE GENOMIC DNA]</scope>
    <source>
        <strain evidence="1">K81G1</strain>
    </source>
</reference>
<sequence length="112" mass="11626">MLEGGRGPLKVTVVRGGGITGLVVTTVADSDALAPADAETLGRKVREAGLLDALPGVGEPLPDAQTYEITVDFGRQRTHAVVADGAMPPGVRALLSWVESVPGREETVSRPR</sequence>
<name>A0A5N0V5I9_9PSEU</name>